<gene>
    <name evidence="2" type="ORF">L6E24_12345</name>
</gene>
<dbReference type="InterPro" id="IPR019213">
    <property type="entry name" value="EhaD-like"/>
</dbReference>
<dbReference type="EMBL" id="CP096115">
    <property type="protein sequence ID" value="UUX92133.1"/>
    <property type="molecule type" value="Genomic_DNA"/>
</dbReference>
<organism evidence="2 3">
    <name type="scientific">Methanoplanus endosymbiosus</name>
    <dbReference type="NCBI Taxonomy" id="33865"/>
    <lineage>
        <taxon>Archaea</taxon>
        <taxon>Methanobacteriati</taxon>
        <taxon>Methanobacteriota</taxon>
        <taxon>Stenosarchaea group</taxon>
        <taxon>Methanomicrobia</taxon>
        <taxon>Methanomicrobiales</taxon>
        <taxon>Methanomicrobiaceae</taxon>
        <taxon>Methanoplanus</taxon>
    </lineage>
</organism>
<dbReference type="Pfam" id="PF09881">
    <property type="entry name" value="EhaD"/>
    <property type="match status" value="1"/>
</dbReference>
<evidence type="ECO:0000313" key="3">
    <source>
        <dbReference type="Proteomes" id="UP001060368"/>
    </source>
</evidence>
<sequence>MIDDISILLFGFLAIAGTVMAAFSREQFEKLISVGIIAAGIMPFIIAGGYTDVAIAVSLIAPITTIFILMVCRSDADDSA</sequence>
<keyword evidence="1" id="KW-0812">Transmembrane</keyword>
<proteinExistence type="predicted"/>
<name>A0A9E7PL59_9EURY</name>
<accession>A0A9E7PL59</accession>
<evidence type="ECO:0000256" key="1">
    <source>
        <dbReference type="SAM" id="Phobius"/>
    </source>
</evidence>
<reference evidence="2" key="1">
    <citation type="submission" date="2022-04" db="EMBL/GenBank/DDBJ databases">
        <title>Complete genome of Methanoplanus endosymbiosus DSM 3599.</title>
        <authorList>
            <person name="Chen S.-C."/>
            <person name="You Y.-T."/>
            <person name="Zhou Y.-Z."/>
            <person name="Lai M.-C."/>
        </authorList>
    </citation>
    <scope>NUCLEOTIDE SEQUENCE</scope>
    <source>
        <strain evidence="2">DSM 3599</strain>
    </source>
</reference>
<dbReference type="KEGG" id="mend:L6E24_12345"/>
<feature type="transmembrane region" description="Helical" evidence="1">
    <location>
        <begin position="53"/>
        <end position="72"/>
    </location>
</feature>
<feature type="transmembrane region" description="Helical" evidence="1">
    <location>
        <begin position="31"/>
        <end position="47"/>
    </location>
</feature>
<dbReference type="AlphaFoldDB" id="A0A9E7PL59"/>
<dbReference type="Proteomes" id="UP001060368">
    <property type="component" value="Chromosome"/>
</dbReference>
<feature type="transmembrane region" description="Helical" evidence="1">
    <location>
        <begin position="6"/>
        <end position="24"/>
    </location>
</feature>
<keyword evidence="1" id="KW-0472">Membrane</keyword>
<keyword evidence="1" id="KW-1133">Transmembrane helix</keyword>
<protein>
    <submittedName>
        <fullName evidence="2">EhaD family protein</fullName>
    </submittedName>
</protein>
<dbReference type="GeneID" id="74308505"/>
<evidence type="ECO:0000313" key="2">
    <source>
        <dbReference type="EMBL" id="UUX92133.1"/>
    </source>
</evidence>
<dbReference type="RefSeq" id="WP_257742284.1">
    <property type="nucleotide sequence ID" value="NZ_CP096115.1"/>
</dbReference>
<keyword evidence="3" id="KW-1185">Reference proteome</keyword>